<dbReference type="PANTHER" id="PTHR30538:SF0">
    <property type="entry name" value="L-LYSINE 2,3-AMINOMUTASE AQ_1632-RELATED"/>
    <property type="match status" value="1"/>
</dbReference>
<dbReference type="STRING" id="62101.AB835_06770"/>
<keyword evidence="1" id="KW-0004">4Fe-4S</keyword>
<dbReference type="Gene3D" id="3.20.20.70">
    <property type="entry name" value="Aldolase class I"/>
    <property type="match status" value="1"/>
</dbReference>
<evidence type="ECO:0000313" key="2">
    <source>
        <dbReference type="EMBL" id="ODS23841.1"/>
    </source>
</evidence>
<dbReference type="Proteomes" id="UP000242502">
    <property type="component" value="Unassembled WGS sequence"/>
</dbReference>
<dbReference type="InterPro" id="IPR013785">
    <property type="entry name" value="Aldolase_TIM"/>
</dbReference>
<dbReference type="GO" id="GO:0051539">
    <property type="term" value="F:4 iron, 4 sulfur cluster binding"/>
    <property type="evidence" value="ECO:0007669"/>
    <property type="project" value="UniProtKB-KW"/>
</dbReference>
<evidence type="ECO:0000313" key="3">
    <source>
        <dbReference type="Proteomes" id="UP000242502"/>
    </source>
</evidence>
<comment type="caution">
    <text evidence="2">The sequence shown here is derived from an EMBL/GenBank/DDBJ whole genome shotgun (WGS) entry which is preliminary data.</text>
</comment>
<sequence length="142" mass="16400">MLKHINDKAKIWAKLWQKQIALGIVPYYMFVERDTGAKKYFEVPLYKAWSIYQQALQKVGGLGRTVRGPSMSANPGKVEVLGTNQINGEKVFILCVIQASNPDWTYRPFFAKYPETATWLNHLQPLEEEHFFFEEVKEASSN</sequence>
<protein>
    <recommendedName>
        <fullName evidence="4">Lysine 2,3-aminomutase</fullName>
    </recommendedName>
</protein>
<evidence type="ECO:0000256" key="1">
    <source>
        <dbReference type="ARBA" id="ARBA00022485"/>
    </source>
</evidence>
<accession>A0A1D2QQI7</accession>
<organism evidence="2 3">
    <name type="scientific">Candidatus Endobugula sertula</name>
    <name type="common">Bugula neritina bacterial symbiont</name>
    <dbReference type="NCBI Taxonomy" id="62101"/>
    <lineage>
        <taxon>Bacteria</taxon>
        <taxon>Pseudomonadati</taxon>
        <taxon>Pseudomonadota</taxon>
        <taxon>Gammaproteobacteria</taxon>
        <taxon>Cellvibrionales</taxon>
        <taxon>Cellvibrionaceae</taxon>
        <taxon>Candidatus Endobugula</taxon>
    </lineage>
</organism>
<dbReference type="AlphaFoldDB" id="A0A1D2QQI7"/>
<reference evidence="2 3" key="1">
    <citation type="journal article" date="2016" name="Appl. Environ. Microbiol.">
        <title>Lack of Overt Genome Reduction in the Bryostatin-Producing Bryozoan Symbiont "Candidatus Endobugula sertula".</title>
        <authorList>
            <person name="Miller I.J."/>
            <person name="Vanee N."/>
            <person name="Fong S.S."/>
            <person name="Lim-Fong G.E."/>
            <person name="Kwan J.C."/>
        </authorList>
    </citation>
    <scope>NUCLEOTIDE SEQUENCE [LARGE SCALE GENOMIC DNA]</scope>
    <source>
        <strain evidence="2">AB1-4</strain>
    </source>
</reference>
<gene>
    <name evidence="2" type="ORF">AB835_06770</name>
</gene>
<evidence type="ECO:0008006" key="4">
    <source>
        <dbReference type="Google" id="ProtNLM"/>
    </source>
</evidence>
<dbReference type="PANTHER" id="PTHR30538">
    <property type="entry name" value="LYSINE 2,3-AMINOMUTASE-RELATED"/>
    <property type="match status" value="1"/>
</dbReference>
<keyword evidence="1" id="KW-0411">Iron-sulfur</keyword>
<dbReference type="EMBL" id="MDLC01000019">
    <property type="protein sequence ID" value="ODS23841.1"/>
    <property type="molecule type" value="Genomic_DNA"/>
</dbReference>
<name>A0A1D2QQI7_9GAMM</name>
<dbReference type="InterPro" id="IPR003739">
    <property type="entry name" value="Lys_aminomutase/Glu_NH3_mut"/>
</dbReference>
<proteinExistence type="predicted"/>
<keyword evidence="1" id="KW-0479">Metal-binding</keyword>
<keyword evidence="1" id="KW-0408">Iron</keyword>